<dbReference type="Proteomes" id="UP000639643">
    <property type="component" value="Unassembled WGS sequence"/>
</dbReference>
<sequence>MAVEPKRGNMLSSPLWETETPTVVDEDFKDNADGANGAGFDLRTHRTRVRSGTSTTQEPGPVASSELCVRWLGRLGSQIKYALDCASHASPEIETREKGSGLGCKLAADSHPSAVC</sequence>
<accession>A0A8H6JFE5</accession>
<protein>
    <submittedName>
        <fullName evidence="2">Uncharacterized protein</fullName>
    </submittedName>
</protein>
<evidence type="ECO:0000313" key="2">
    <source>
        <dbReference type="EMBL" id="KAF6812114.1"/>
    </source>
</evidence>
<name>A0A8H6JFE5_9PEZI</name>
<comment type="caution">
    <text evidence="2">The sequence shown here is derived from an EMBL/GenBank/DDBJ whole genome shotgun (WGS) entry which is preliminary data.</text>
</comment>
<organism evidence="2 3">
    <name type="scientific">Colletotrichum musicola</name>
    <dbReference type="NCBI Taxonomy" id="2175873"/>
    <lineage>
        <taxon>Eukaryota</taxon>
        <taxon>Fungi</taxon>
        <taxon>Dikarya</taxon>
        <taxon>Ascomycota</taxon>
        <taxon>Pezizomycotina</taxon>
        <taxon>Sordariomycetes</taxon>
        <taxon>Hypocreomycetidae</taxon>
        <taxon>Glomerellales</taxon>
        <taxon>Glomerellaceae</taxon>
        <taxon>Colletotrichum</taxon>
        <taxon>Colletotrichum orchidearum species complex</taxon>
    </lineage>
</organism>
<gene>
    <name evidence="2" type="ORF">CMUS01_13133</name>
</gene>
<dbReference type="EMBL" id="WIGM01000798">
    <property type="protein sequence ID" value="KAF6812114.1"/>
    <property type="molecule type" value="Genomic_DNA"/>
</dbReference>
<proteinExistence type="predicted"/>
<evidence type="ECO:0000313" key="3">
    <source>
        <dbReference type="Proteomes" id="UP000639643"/>
    </source>
</evidence>
<dbReference type="AlphaFoldDB" id="A0A8H6JFE5"/>
<reference evidence="2" key="1">
    <citation type="journal article" date="2020" name="Phytopathology">
        <title>Genome Sequence Resources of Colletotrichum truncatum, C. plurivorum, C. musicola, and C. sojae: Four Species Pathogenic to Soybean (Glycine max).</title>
        <authorList>
            <person name="Rogerio F."/>
            <person name="Boufleur T.R."/>
            <person name="Ciampi-Guillardi M."/>
            <person name="Sukno S.A."/>
            <person name="Thon M.R."/>
            <person name="Massola Junior N.S."/>
            <person name="Baroncelli R."/>
        </authorList>
    </citation>
    <scope>NUCLEOTIDE SEQUENCE</scope>
    <source>
        <strain evidence="2">LFN0074</strain>
    </source>
</reference>
<evidence type="ECO:0000256" key="1">
    <source>
        <dbReference type="SAM" id="MobiDB-lite"/>
    </source>
</evidence>
<keyword evidence="3" id="KW-1185">Reference proteome</keyword>
<feature type="region of interest" description="Disordered" evidence="1">
    <location>
        <begin position="26"/>
        <end position="63"/>
    </location>
</feature>